<feature type="compositionally biased region" description="Low complexity" evidence="1">
    <location>
        <begin position="194"/>
        <end position="214"/>
    </location>
</feature>
<dbReference type="Proteomes" id="UP000001593">
    <property type="component" value="Unassembled WGS sequence"/>
</dbReference>
<name>A7S963_NEMVE</name>
<accession>A7S963</accession>
<dbReference type="EMBL" id="DS469601">
    <property type="protein sequence ID" value="EDO39799.1"/>
    <property type="molecule type" value="Genomic_DNA"/>
</dbReference>
<reference evidence="2 3" key="1">
    <citation type="journal article" date="2007" name="Science">
        <title>Sea anemone genome reveals ancestral eumetazoan gene repertoire and genomic organization.</title>
        <authorList>
            <person name="Putnam N.H."/>
            <person name="Srivastava M."/>
            <person name="Hellsten U."/>
            <person name="Dirks B."/>
            <person name="Chapman J."/>
            <person name="Salamov A."/>
            <person name="Terry A."/>
            <person name="Shapiro H."/>
            <person name="Lindquist E."/>
            <person name="Kapitonov V.V."/>
            <person name="Jurka J."/>
            <person name="Genikhovich G."/>
            <person name="Grigoriev I.V."/>
            <person name="Lucas S.M."/>
            <person name="Steele R.E."/>
            <person name="Finnerty J.R."/>
            <person name="Technau U."/>
            <person name="Martindale M.Q."/>
            <person name="Rokhsar D.S."/>
        </authorList>
    </citation>
    <scope>NUCLEOTIDE SEQUENCE [LARGE SCALE GENOMIC DNA]</scope>
    <source>
        <strain evidence="3">CH2 X CH6</strain>
    </source>
</reference>
<gene>
    <name evidence="2" type="ORF">NEMVEDRAFT_v1g208706</name>
</gene>
<keyword evidence="3" id="KW-1185">Reference proteome</keyword>
<organism evidence="2 3">
    <name type="scientific">Nematostella vectensis</name>
    <name type="common">Starlet sea anemone</name>
    <dbReference type="NCBI Taxonomy" id="45351"/>
    <lineage>
        <taxon>Eukaryota</taxon>
        <taxon>Metazoa</taxon>
        <taxon>Cnidaria</taxon>
        <taxon>Anthozoa</taxon>
        <taxon>Hexacorallia</taxon>
        <taxon>Actiniaria</taxon>
        <taxon>Edwardsiidae</taxon>
        <taxon>Nematostella</taxon>
    </lineage>
</organism>
<evidence type="ECO:0000256" key="1">
    <source>
        <dbReference type="SAM" id="MobiDB-lite"/>
    </source>
</evidence>
<feature type="region of interest" description="Disordered" evidence="1">
    <location>
        <begin position="440"/>
        <end position="467"/>
    </location>
</feature>
<evidence type="ECO:0000313" key="2">
    <source>
        <dbReference type="EMBL" id="EDO39799.1"/>
    </source>
</evidence>
<feature type="region of interest" description="Disordered" evidence="1">
    <location>
        <begin position="388"/>
        <end position="411"/>
    </location>
</feature>
<dbReference type="InParanoid" id="A7S963"/>
<evidence type="ECO:0000313" key="3">
    <source>
        <dbReference type="Proteomes" id="UP000001593"/>
    </source>
</evidence>
<dbReference type="AlphaFoldDB" id="A7S963"/>
<feature type="region of interest" description="Disordered" evidence="1">
    <location>
        <begin position="187"/>
        <end position="214"/>
    </location>
</feature>
<feature type="compositionally biased region" description="Polar residues" evidence="1">
    <location>
        <begin position="396"/>
        <end position="405"/>
    </location>
</feature>
<protein>
    <recommendedName>
        <fullName evidence="4">THAP-type domain-containing protein</fullName>
    </recommendedName>
</protein>
<proteinExistence type="predicted"/>
<dbReference type="PANTHER" id="PTHR31751">
    <property type="entry name" value="SI:CH211-108C17.2-RELATED-RELATED"/>
    <property type="match status" value="1"/>
</dbReference>
<dbReference type="HOGENOM" id="CLU_550197_0_0_1"/>
<sequence length="496" mass="56437">MRMAKARKLASSLYLLRKVRKSWLVRLTKLLPPGKNLPKDVFVCSLRFSDQCFGPAIELQNTLPGAPRSIKQLVKDAIPDLLPHGREVKHRKYSERRAADKQRQEVVDITSCSRKEEVILPRGEAPAVKDVPVQFPGDVSEDVLAEHSYFTSYTSMACDLEDNDRSQQVDYEVGLVFDDESQHNNEYEDDELYSPSQSSSQSSQQSYQSTSAYTPSSGNRLLLVNENNLQELLKFCPQCGSPVSREDMKETENEGYQFSITLNCLEGCNITWHSPPPLPNIKGEGNLLLTANRHILSTNSKFLKCAHTDLAEEEVRRKKWFRPGSPPHNEVVTIQSLLKTLSHLTGCVHTSVLETYHSLYLKYLPKRIHFSYQAMVEGTKLAALDHSHHTGRKKSVMQSGQSSGEPRSWSKVTKRFGAAPVMAKKSYSYLKEMVNDTIKSAYQSKPRRRPNGPDTHRRVMASTERPTRREVIQNRQGLSRFKKLKREAHIHIIHAH</sequence>
<evidence type="ECO:0008006" key="4">
    <source>
        <dbReference type="Google" id="ProtNLM"/>
    </source>
</evidence>
<dbReference type="PANTHER" id="PTHR31751:SF7">
    <property type="entry name" value="THAP-TYPE DOMAIN-CONTAINING PROTEIN"/>
    <property type="match status" value="1"/>
</dbReference>